<name>A0A2A6RED2_9CHLR</name>
<organism evidence="2 3">
    <name type="scientific">Candidatus Viridilinea mediisalina</name>
    <dbReference type="NCBI Taxonomy" id="2024553"/>
    <lineage>
        <taxon>Bacteria</taxon>
        <taxon>Bacillati</taxon>
        <taxon>Chloroflexota</taxon>
        <taxon>Chloroflexia</taxon>
        <taxon>Chloroflexales</taxon>
        <taxon>Chloroflexineae</taxon>
        <taxon>Oscillochloridaceae</taxon>
        <taxon>Candidatus Viridilinea</taxon>
    </lineage>
</organism>
<keyword evidence="1" id="KW-1133">Transmembrane helix</keyword>
<evidence type="ECO:0000256" key="1">
    <source>
        <dbReference type="SAM" id="Phobius"/>
    </source>
</evidence>
<comment type="caution">
    <text evidence="2">The sequence shown here is derived from an EMBL/GenBank/DDBJ whole genome shotgun (WGS) entry which is preliminary data.</text>
</comment>
<evidence type="ECO:0000313" key="3">
    <source>
        <dbReference type="Proteomes" id="UP000220527"/>
    </source>
</evidence>
<accession>A0A2A6RED2</accession>
<keyword evidence="1" id="KW-0472">Membrane</keyword>
<dbReference type="EMBL" id="NQWI01000157">
    <property type="protein sequence ID" value="PDW00997.1"/>
    <property type="molecule type" value="Genomic_DNA"/>
</dbReference>
<evidence type="ECO:0008006" key="4">
    <source>
        <dbReference type="Google" id="ProtNLM"/>
    </source>
</evidence>
<protein>
    <recommendedName>
        <fullName evidence="4">YcxB-like protein domain-containing protein</fullName>
    </recommendedName>
</protein>
<proteinExistence type="predicted"/>
<dbReference type="Proteomes" id="UP000220527">
    <property type="component" value="Unassembled WGS sequence"/>
</dbReference>
<reference evidence="3" key="1">
    <citation type="submission" date="2017-08" db="EMBL/GenBank/DDBJ databases">
        <authorList>
            <person name="Grouzdev D.S."/>
            <person name="Gaisin V.A."/>
            <person name="Rysina M.S."/>
            <person name="Gorlenko V.M."/>
        </authorList>
    </citation>
    <scope>NUCLEOTIDE SEQUENCE [LARGE SCALE GENOMIC DNA]</scope>
    <source>
        <strain evidence="3">Kir15-3F</strain>
    </source>
</reference>
<sequence length="157" mass="18016">MSFLFIAALLGLVFAAAWSMPVSLERTLSLVRVSLFIGVVLLSLGFFGAITAFFIYFIAEDHEYEINETGIIKRDALSKEYEGATSRFLIWIKQQEAKQRETTTIHWHQISRMKLHKRHAIITIYRWLIIPTCSLACTPANCEQVAQVLREQLAARR</sequence>
<gene>
    <name evidence="2" type="ORF">CJ255_19810</name>
</gene>
<keyword evidence="1" id="KW-0812">Transmembrane</keyword>
<evidence type="ECO:0000313" key="2">
    <source>
        <dbReference type="EMBL" id="PDW00997.1"/>
    </source>
</evidence>
<keyword evidence="3" id="KW-1185">Reference proteome</keyword>
<dbReference type="AlphaFoldDB" id="A0A2A6RED2"/>
<feature type="transmembrane region" description="Helical" evidence="1">
    <location>
        <begin position="35"/>
        <end position="59"/>
    </location>
</feature>